<dbReference type="RefSeq" id="WP_340361065.1">
    <property type="nucleotide sequence ID" value="NZ_JBBKZU010000025.1"/>
</dbReference>
<name>A0ABU8VSH4_9BURK</name>
<dbReference type="Proteomes" id="UP001365846">
    <property type="component" value="Unassembled WGS sequence"/>
</dbReference>
<evidence type="ECO:0000313" key="1">
    <source>
        <dbReference type="EMBL" id="MEJ8815869.1"/>
    </source>
</evidence>
<proteinExistence type="predicted"/>
<organism evidence="1 2">
    <name type="scientific">Variovorax ureilyticus</name>
    <dbReference type="NCBI Taxonomy" id="1836198"/>
    <lineage>
        <taxon>Bacteria</taxon>
        <taxon>Pseudomonadati</taxon>
        <taxon>Pseudomonadota</taxon>
        <taxon>Betaproteobacteria</taxon>
        <taxon>Burkholderiales</taxon>
        <taxon>Comamonadaceae</taxon>
        <taxon>Variovorax</taxon>
    </lineage>
</organism>
<protein>
    <recommendedName>
        <fullName evidence="3">LysR substrate binding domain-containing protein</fullName>
    </recommendedName>
</protein>
<dbReference type="EMBL" id="JBBKZU010000025">
    <property type="protein sequence ID" value="MEJ8815869.1"/>
    <property type="molecule type" value="Genomic_DNA"/>
</dbReference>
<evidence type="ECO:0008006" key="3">
    <source>
        <dbReference type="Google" id="ProtNLM"/>
    </source>
</evidence>
<sequence length="73" mass="7868">MTVSGLGISFLPRHCLRPIVDAGLLSIVKVTPELPDIHYVAMCRGGQRSSLIASIVLLARECCDFSRALITGE</sequence>
<reference evidence="1 2" key="1">
    <citation type="submission" date="2024-03" db="EMBL/GenBank/DDBJ databases">
        <title>Novel species of the genus Variovorax.</title>
        <authorList>
            <person name="Liu Q."/>
            <person name="Xin Y.-H."/>
        </authorList>
    </citation>
    <scope>NUCLEOTIDE SEQUENCE [LARGE SCALE GENOMIC DNA]</scope>
    <source>
        <strain evidence="1 2">KACC 18899</strain>
    </source>
</reference>
<comment type="caution">
    <text evidence="1">The sequence shown here is derived from an EMBL/GenBank/DDBJ whole genome shotgun (WGS) entry which is preliminary data.</text>
</comment>
<evidence type="ECO:0000313" key="2">
    <source>
        <dbReference type="Proteomes" id="UP001365846"/>
    </source>
</evidence>
<gene>
    <name evidence="1" type="ORF">WKW77_32735</name>
</gene>
<accession>A0ABU8VSH4</accession>
<dbReference type="SUPFAM" id="SSF53850">
    <property type="entry name" value="Periplasmic binding protein-like II"/>
    <property type="match status" value="1"/>
</dbReference>
<keyword evidence="2" id="KW-1185">Reference proteome</keyword>